<evidence type="ECO:0000256" key="16">
    <source>
        <dbReference type="ARBA" id="ARBA00023145"/>
    </source>
</evidence>
<feature type="domain" description="Peptidase M28" evidence="22">
    <location>
        <begin position="286"/>
        <end position="503"/>
    </location>
</feature>
<dbReference type="PANTHER" id="PTHR12053">
    <property type="entry name" value="PROTEASE FAMILY M28 PLASMA GLUTAMATE CARBOXYPEPTIDASE-RELATED"/>
    <property type="match status" value="1"/>
</dbReference>
<keyword evidence="16" id="KW-0865">Zymogen</keyword>
<keyword evidence="13" id="KW-0862">Zinc</keyword>
<keyword evidence="24" id="KW-1185">Reference proteome</keyword>
<reference evidence="23 24" key="1">
    <citation type="submission" date="2018-10" db="EMBL/GenBank/DDBJ databases">
        <title>Proposal of Lysobacter pythonis sp. nov. isolated from royal pythons (Python regius).</title>
        <authorList>
            <person name="Hans-Juergen B."/>
            <person name="Huptas C."/>
            <person name="Sandra B."/>
            <person name="Igor L."/>
            <person name="Joachim S."/>
            <person name="Siegfried S."/>
            <person name="Mareike W."/>
            <person name="Peter K."/>
        </authorList>
    </citation>
    <scope>NUCLEOTIDE SEQUENCE [LARGE SCALE GENOMIC DNA]</scope>
    <source>
        <strain evidence="23 24">4284/11</strain>
    </source>
</reference>
<keyword evidence="17" id="KW-0325">Glycoprotein</keyword>
<dbReference type="GO" id="GO:0070573">
    <property type="term" value="F:metallodipeptidase activity"/>
    <property type="evidence" value="ECO:0007669"/>
    <property type="project" value="InterPro"/>
</dbReference>
<keyword evidence="6" id="KW-0964">Secreted</keyword>
<dbReference type="GO" id="GO:0005576">
    <property type="term" value="C:extracellular region"/>
    <property type="evidence" value="ECO:0007669"/>
    <property type="project" value="UniProtKB-SubCell"/>
</dbReference>
<dbReference type="GO" id="GO:0005764">
    <property type="term" value="C:lysosome"/>
    <property type="evidence" value="ECO:0007669"/>
    <property type="project" value="UniProtKB-SubCell"/>
</dbReference>
<dbReference type="AlphaFoldDB" id="A0A3M2I3L4"/>
<accession>A0A3M2I3L4</accession>
<evidence type="ECO:0000313" key="23">
    <source>
        <dbReference type="EMBL" id="RMH94570.1"/>
    </source>
</evidence>
<evidence type="ECO:0000256" key="1">
    <source>
        <dbReference type="ARBA" id="ARBA00004240"/>
    </source>
</evidence>
<keyword evidence="10" id="KW-0732">Signal</keyword>
<dbReference type="InterPro" id="IPR039866">
    <property type="entry name" value="CPQ"/>
</dbReference>
<keyword evidence="7" id="KW-0121">Carboxypeptidase</keyword>
<evidence type="ECO:0000256" key="20">
    <source>
        <dbReference type="ARBA" id="ARBA00033328"/>
    </source>
</evidence>
<dbReference type="GO" id="GO:0006508">
    <property type="term" value="P:proteolysis"/>
    <property type="evidence" value="ECO:0007669"/>
    <property type="project" value="UniProtKB-KW"/>
</dbReference>
<evidence type="ECO:0000256" key="4">
    <source>
        <dbReference type="ARBA" id="ARBA00004613"/>
    </source>
</evidence>
<evidence type="ECO:0000256" key="15">
    <source>
        <dbReference type="ARBA" id="ARBA00023049"/>
    </source>
</evidence>
<evidence type="ECO:0000256" key="19">
    <source>
        <dbReference type="ARBA" id="ARBA00025833"/>
    </source>
</evidence>
<keyword evidence="8" id="KW-0645">Protease</keyword>
<evidence type="ECO:0000256" key="3">
    <source>
        <dbReference type="ARBA" id="ARBA00004555"/>
    </source>
</evidence>
<proteinExistence type="predicted"/>
<protein>
    <recommendedName>
        <fullName evidence="5">Carboxypeptidase Q</fullName>
    </recommendedName>
    <alternativeName>
        <fullName evidence="20">Plasma glutamate carboxypeptidase</fullName>
    </alternativeName>
</protein>
<evidence type="ECO:0000256" key="7">
    <source>
        <dbReference type="ARBA" id="ARBA00022645"/>
    </source>
</evidence>
<keyword evidence="18" id="KW-0458">Lysosome</keyword>
<keyword evidence="11 23" id="KW-0378">Hydrolase</keyword>
<name>A0A3M2I3L4_9GAMM</name>
<keyword evidence="15" id="KW-0482">Metalloprotease</keyword>
<dbReference type="Gene3D" id="3.40.630.10">
    <property type="entry name" value="Zn peptidases"/>
    <property type="match status" value="2"/>
</dbReference>
<evidence type="ECO:0000256" key="5">
    <source>
        <dbReference type="ARBA" id="ARBA00014116"/>
    </source>
</evidence>
<evidence type="ECO:0000259" key="22">
    <source>
        <dbReference type="Pfam" id="PF04389"/>
    </source>
</evidence>
<evidence type="ECO:0000256" key="13">
    <source>
        <dbReference type="ARBA" id="ARBA00022833"/>
    </source>
</evidence>
<keyword evidence="9" id="KW-0479">Metal-binding</keyword>
<evidence type="ECO:0000256" key="14">
    <source>
        <dbReference type="ARBA" id="ARBA00023034"/>
    </source>
</evidence>
<evidence type="ECO:0000256" key="18">
    <source>
        <dbReference type="ARBA" id="ARBA00023228"/>
    </source>
</evidence>
<dbReference type="OrthoDB" id="9769665at2"/>
<evidence type="ECO:0000256" key="8">
    <source>
        <dbReference type="ARBA" id="ARBA00022670"/>
    </source>
</evidence>
<dbReference type="SUPFAM" id="SSF53187">
    <property type="entry name" value="Zn-dependent exopeptidases"/>
    <property type="match status" value="1"/>
</dbReference>
<comment type="subunit">
    <text evidence="19">Homodimer. The monomeric form is inactive while the homodimer is active.</text>
</comment>
<gene>
    <name evidence="23" type="ORF">EBB59_01890</name>
</gene>
<keyword evidence="12" id="KW-0256">Endoplasmic reticulum</keyword>
<evidence type="ECO:0000256" key="10">
    <source>
        <dbReference type="ARBA" id="ARBA00022729"/>
    </source>
</evidence>
<comment type="subcellular location">
    <subcellularLocation>
        <location evidence="1">Endoplasmic reticulum</location>
    </subcellularLocation>
    <subcellularLocation>
        <location evidence="3">Golgi apparatus</location>
    </subcellularLocation>
    <subcellularLocation>
        <location evidence="2">Lysosome</location>
    </subcellularLocation>
    <subcellularLocation>
        <location evidence="4">Secreted</location>
    </subcellularLocation>
</comment>
<comment type="caution">
    <text evidence="23">The sequence shown here is derived from an EMBL/GenBank/DDBJ whole genome shotgun (WGS) entry which is preliminary data.</text>
</comment>
<dbReference type="Pfam" id="PF04389">
    <property type="entry name" value="Peptidase_M28"/>
    <property type="match status" value="1"/>
</dbReference>
<feature type="region of interest" description="Disordered" evidence="21">
    <location>
        <begin position="371"/>
        <end position="392"/>
    </location>
</feature>
<evidence type="ECO:0000256" key="6">
    <source>
        <dbReference type="ARBA" id="ARBA00022525"/>
    </source>
</evidence>
<dbReference type="InterPro" id="IPR007484">
    <property type="entry name" value="Peptidase_M28"/>
</dbReference>
<evidence type="ECO:0000256" key="11">
    <source>
        <dbReference type="ARBA" id="ARBA00022801"/>
    </source>
</evidence>
<keyword evidence="14" id="KW-0333">Golgi apparatus</keyword>
<evidence type="ECO:0000313" key="24">
    <source>
        <dbReference type="Proteomes" id="UP000275012"/>
    </source>
</evidence>
<dbReference type="Proteomes" id="UP000275012">
    <property type="component" value="Unassembled WGS sequence"/>
</dbReference>
<dbReference type="GO" id="GO:0046872">
    <property type="term" value="F:metal ion binding"/>
    <property type="evidence" value="ECO:0007669"/>
    <property type="project" value="UniProtKB-KW"/>
</dbReference>
<evidence type="ECO:0000256" key="12">
    <source>
        <dbReference type="ARBA" id="ARBA00022824"/>
    </source>
</evidence>
<dbReference type="PANTHER" id="PTHR12053:SF3">
    <property type="entry name" value="CARBOXYPEPTIDASE Q"/>
    <property type="match status" value="1"/>
</dbReference>
<evidence type="ECO:0000256" key="9">
    <source>
        <dbReference type="ARBA" id="ARBA00022723"/>
    </source>
</evidence>
<evidence type="ECO:0000256" key="2">
    <source>
        <dbReference type="ARBA" id="ARBA00004371"/>
    </source>
</evidence>
<dbReference type="GO" id="GO:0004180">
    <property type="term" value="F:carboxypeptidase activity"/>
    <property type="evidence" value="ECO:0007669"/>
    <property type="project" value="UniProtKB-KW"/>
</dbReference>
<dbReference type="EMBL" id="RFLY01000002">
    <property type="protein sequence ID" value="RMH94570.1"/>
    <property type="molecule type" value="Genomic_DNA"/>
</dbReference>
<evidence type="ECO:0000256" key="17">
    <source>
        <dbReference type="ARBA" id="ARBA00023180"/>
    </source>
</evidence>
<evidence type="ECO:0000256" key="21">
    <source>
        <dbReference type="SAM" id="MobiDB-lite"/>
    </source>
</evidence>
<organism evidence="23 24">
    <name type="scientific">Solilutibacter pythonis</name>
    <dbReference type="NCBI Taxonomy" id="2483112"/>
    <lineage>
        <taxon>Bacteria</taxon>
        <taxon>Pseudomonadati</taxon>
        <taxon>Pseudomonadota</taxon>
        <taxon>Gammaproteobacteria</taxon>
        <taxon>Lysobacterales</taxon>
        <taxon>Lysobacteraceae</taxon>
        <taxon>Solilutibacter</taxon>
    </lineage>
</organism>
<sequence>MAQPPASAEMRAARELVDVEMAARIRQEAFQRSRVMETLTRLTEDIGPRLTNSPAMSRANQWTMRQLRDWGLSNVHLDEVAGLGRGWEFSGVKVEMLSPRRLPLHALPKAWTPGTPGTVEGEAMALKLEKTADLEKYKGQLRGRILFLSDAREYKPGTEPDFHRHDEAGLAELQRFAIPKDRPAPDRAAEVKRFRERAEFSRALNRFLVEEGVLATVSISGWDNGIIRVGGGGSRKAGEPVGVPDLVMIAEHYNPVMRALERKEKVRLRLAVDARFTDTDDRSGYNTIAELPGGGRREEIVMLGAHLDSWHTGTGAADNAAGVAVMMEAIRILKAVGAQPRRTIRLGLWTGEEQGLLGSSDYVARHFARRPEPADPAEQALPASLRAPTGPLARTRDHGRLSAYFNMDNGSGRIRGIYAQENLAAMPIFEAWLKPFNDVGASVVVSRNTGSTDHIPFDRVGLPGFQFVQDRLDYFTNVHHSHLDTYDHVQPEDLKQAAAVIAFFAWQAANREEKLPRKLFVDEAAKP</sequence>